<dbReference type="PROSITE" id="PS00211">
    <property type="entry name" value="ABC_TRANSPORTER_1"/>
    <property type="match status" value="1"/>
</dbReference>
<feature type="domain" description="ABC transmembrane type-1" evidence="10">
    <location>
        <begin position="85"/>
        <end position="361"/>
    </location>
</feature>
<dbReference type="GO" id="GO:0005524">
    <property type="term" value="F:ATP binding"/>
    <property type="evidence" value="ECO:0007669"/>
    <property type="project" value="UniProtKB-KW"/>
</dbReference>
<keyword evidence="7 8" id="KW-0472">Membrane</keyword>
<dbReference type="Proteomes" id="UP001428341">
    <property type="component" value="Unassembled WGS sequence"/>
</dbReference>
<proteinExistence type="predicted"/>
<feature type="transmembrane region" description="Helical" evidence="8">
    <location>
        <begin position="306"/>
        <end position="325"/>
    </location>
</feature>
<dbReference type="InterPro" id="IPR017871">
    <property type="entry name" value="ABC_transporter-like_CS"/>
</dbReference>
<evidence type="ECO:0000256" key="5">
    <source>
        <dbReference type="ARBA" id="ARBA00022840"/>
    </source>
</evidence>
<dbReference type="GO" id="GO:0016020">
    <property type="term" value="C:membrane"/>
    <property type="evidence" value="ECO:0007669"/>
    <property type="project" value="UniProtKB-SubCell"/>
</dbReference>
<dbReference type="InterPro" id="IPR039421">
    <property type="entry name" value="Type_1_exporter"/>
</dbReference>
<evidence type="ECO:0000259" key="10">
    <source>
        <dbReference type="PROSITE" id="PS50929"/>
    </source>
</evidence>
<dbReference type="GO" id="GO:0140359">
    <property type="term" value="F:ABC-type transporter activity"/>
    <property type="evidence" value="ECO:0007669"/>
    <property type="project" value="InterPro"/>
</dbReference>
<dbReference type="Pfam" id="PF00005">
    <property type="entry name" value="ABC_tran"/>
    <property type="match status" value="1"/>
</dbReference>
<dbReference type="EMBL" id="JBCGBO010000006">
    <property type="protein sequence ID" value="KAK9194121.1"/>
    <property type="molecule type" value="Genomic_DNA"/>
</dbReference>
<dbReference type="GO" id="GO:0016887">
    <property type="term" value="F:ATP hydrolysis activity"/>
    <property type="evidence" value="ECO:0007669"/>
    <property type="project" value="InterPro"/>
</dbReference>
<reference evidence="11 12" key="1">
    <citation type="submission" date="2024-05" db="EMBL/GenBank/DDBJ databases">
        <title>Haplotype-resolved chromosome-level genome assembly of Huyou (Citrus changshanensis).</title>
        <authorList>
            <person name="Miao C."/>
            <person name="Chen W."/>
            <person name="Wu Y."/>
            <person name="Wang L."/>
            <person name="Zhao S."/>
            <person name="Grierson D."/>
            <person name="Xu C."/>
            <person name="Chen K."/>
        </authorList>
    </citation>
    <scope>NUCLEOTIDE SEQUENCE [LARGE SCALE GENOMIC DNA]</scope>
    <source>
        <strain evidence="11">01-14</strain>
        <tissue evidence="11">Leaf</tissue>
    </source>
</reference>
<keyword evidence="5" id="KW-0067">ATP-binding</keyword>
<dbReference type="Pfam" id="PF00664">
    <property type="entry name" value="ABC_membrane"/>
    <property type="match status" value="1"/>
</dbReference>
<keyword evidence="3 8" id="KW-0812">Transmembrane</keyword>
<dbReference type="InterPro" id="IPR027417">
    <property type="entry name" value="P-loop_NTPase"/>
</dbReference>
<protein>
    <recommendedName>
        <fullName evidence="13">ABC transporter B family member 29, chloroplastic</fullName>
    </recommendedName>
</protein>
<dbReference type="SUPFAM" id="SSF52540">
    <property type="entry name" value="P-loop containing nucleoside triphosphate hydrolases"/>
    <property type="match status" value="1"/>
</dbReference>
<dbReference type="PROSITE" id="PS50929">
    <property type="entry name" value="ABC_TM1F"/>
    <property type="match status" value="1"/>
</dbReference>
<evidence type="ECO:0000313" key="12">
    <source>
        <dbReference type="Proteomes" id="UP001428341"/>
    </source>
</evidence>
<dbReference type="Gene3D" id="1.20.1560.10">
    <property type="entry name" value="ABC transporter type 1, transmembrane domain"/>
    <property type="match status" value="1"/>
</dbReference>
<keyword evidence="12" id="KW-1185">Reference proteome</keyword>
<dbReference type="SUPFAM" id="SSF90123">
    <property type="entry name" value="ABC transporter transmembrane region"/>
    <property type="match status" value="1"/>
</dbReference>
<dbReference type="CDD" id="cd07346">
    <property type="entry name" value="ABC_6TM_exporters"/>
    <property type="match status" value="1"/>
</dbReference>
<sequence>MSMSLSLSLHLTPLSLHHSSSSSSSSSTFKLKNPSPRLPFHFHSETSLEPLNATKLPSHLPSSKPLSLIKPYVQSHYKPIIAGWLCSVVSVFSLSKIIPKIATLSSNLCVNKLKSDGWILGVFVLARLVATYWQQAFLWDAALGAVYDVRVTVFEKVLQRELSFFEGVSGVSSGDIAFRITAEANDVADAVYALLNTIVPSVLQLSAMATQMLVISPVLSLISALVIPSMALVIAYLGERLRKISKQSHLSIASLSAYLNEVLPAILFVKANNAEMCESARFRRLAHSDLCELLKKRKMKALIPQIVQLIYFGALFILCGGSLLVSGGSFDGCSLVSFITSLVFMIEPIQGVGKAYNEFKQGEPAIERLFDLTKFKSKVIEKPDAVSLDHINGDVKFCNISFKYADNMPLVLDQLNLHIRAGETVALIGPSGGGKSTLAKLLLRLYDPLSGEPSEQLIFFMLPRGCILVDDHDVQNIRLDSLRRHVGLVSQDITLFSGTVAENIGYRDLMTKIDMERVEHAARTANADEFIRTLPQGYNTHIGPRGSSLSGGQRQRLAIARALYQNSSVLILDEATSALDSRSELLVRQAVDRLLGHHTVLVIAHHLETVMMAKRVFLLDNGKLEELNRSTLLGSNHDSLVSAGLVI</sequence>
<accession>A0AAP0M2J8</accession>
<dbReference type="InterPro" id="IPR036640">
    <property type="entry name" value="ABC1_TM_sf"/>
</dbReference>
<keyword evidence="4" id="KW-0547">Nucleotide-binding</keyword>
<evidence type="ECO:0000256" key="3">
    <source>
        <dbReference type="ARBA" id="ARBA00022692"/>
    </source>
</evidence>
<dbReference type="SMART" id="SM00382">
    <property type="entry name" value="AAA"/>
    <property type="match status" value="1"/>
</dbReference>
<evidence type="ECO:0000256" key="6">
    <source>
        <dbReference type="ARBA" id="ARBA00022989"/>
    </source>
</evidence>
<evidence type="ECO:0000256" key="8">
    <source>
        <dbReference type="SAM" id="Phobius"/>
    </source>
</evidence>
<evidence type="ECO:0000259" key="9">
    <source>
        <dbReference type="PROSITE" id="PS50893"/>
    </source>
</evidence>
<feature type="transmembrane region" description="Helical" evidence="8">
    <location>
        <begin position="213"/>
        <end position="237"/>
    </location>
</feature>
<feature type="domain" description="ABC transporter" evidence="9">
    <location>
        <begin position="395"/>
        <end position="646"/>
    </location>
</feature>
<dbReference type="FunFam" id="1.20.1560.10:FF:000096">
    <property type="entry name" value="ABC transporter related"/>
    <property type="match status" value="1"/>
</dbReference>
<name>A0AAP0M2J8_9ROSI</name>
<dbReference type="InterPro" id="IPR003593">
    <property type="entry name" value="AAA+_ATPase"/>
</dbReference>
<dbReference type="PROSITE" id="PS50893">
    <property type="entry name" value="ABC_TRANSPORTER_2"/>
    <property type="match status" value="1"/>
</dbReference>
<dbReference type="FunFam" id="3.40.50.300:FF:001371">
    <property type="entry name" value="ABC transporter ATP-binding protein"/>
    <property type="match status" value="1"/>
</dbReference>
<dbReference type="PANTHER" id="PTHR24221:SF630">
    <property type="entry name" value="ABC TRANSPORTER B FAMILY MEMBER 29, CHLOROPLASTIC"/>
    <property type="match status" value="1"/>
</dbReference>
<evidence type="ECO:0000256" key="4">
    <source>
        <dbReference type="ARBA" id="ARBA00022741"/>
    </source>
</evidence>
<evidence type="ECO:0000256" key="1">
    <source>
        <dbReference type="ARBA" id="ARBA00004141"/>
    </source>
</evidence>
<evidence type="ECO:0008006" key="13">
    <source>
        <dbReference type="Google" id="ProtNLM"/>
    </source>
</evidence>
<comment type="subcellular location">
    <subcellularLocation>
        <location evidence="1">Membrane</location>
        <topology evidence="1">Multi-pass membrane protein</topology>
    </subcellularLocation>
</comment>
<evidence type="ECO:0000313" key="11">
    <source>
        <dbReference type="EMBL" id="KAK9194121.1"/>
    </source>
</evidence>
<keyword evidence="6 8" id="KW-1133">Transmembrane helix</keyword>
<organism evidence="11 12">
    <name type="scientific">Citrus x changshan-huyou</name>
    <dbReference type="NCBI Taxonomy" id="2935761"/>
    <lineage>
        <taxon>Eukaryota</taxon>
        <taxon>Viridiplantae</taxon>
        <taxon>Streptophyta</taxon>
        <taxon>Embryophyta</taxon>
        <taxon>Tracheophyta</taxon>
        <taxon>Spermatophyta</taxon>
        <taxon>Magnoliopsida</taxon>
        <taxon>eudicotyledons</taxon>
        <taxon>Gunneridae</taxon>
        <taxon>Pentapetalae</taxon>
        <taxon>rosids</taxon>
        <taxon>malvids</taxon>
        <taxon>Sapindales</taxon>
        <taxon>Rutaceae</taxon>
        <taxon>Aurantioideae</taxon>
        <taxon>Citrus</taxon>
    </lineage>
</organism>
<keyword evidence="2" id="KW-0813">Transport</keyword>
<dbReference type="AlphaFoldDB" id="A0AAP0M2J8"/>
<evidence type="ECO:0000256" key="2">
    <source>
        <dbReference type="ARBA" id="ARBA00022448"/>
    </source>
</evidence>
<evidence type="ECO:0000256" key="7">
    <source>
        <dbReference type="ARBA" id="ARBA00023136"/>
    </source>
</evidence>
<comment type="caution">
    <text evidence="11">The sequence shown here is derived from an EMBL/GenBank/DDBJ whole genome shotgun (WGS) entry which is preliminary data.</text>
</comment>
<dbReference type="Gene3D" id="3.40.50.300">
    <property type="entry name" value="P-loop containing nucleotide triphosphate hydrolases"/>
    <property type="match status" value="1"/>
</dbReference>
<gene>
    <name evidence="11" type="ORF">WN944_004823</name>
</gene>
<dbReference type="InterPro" id="IPR011527">
    <property type="entry name" value="ABC1_TM_dom"/>
</dbReference>
<dbReference type="PANTHER" id="PTHR24221">
    <property type="entry name" value="ATP-BINDING CASSETTE SUB-FAMILY B"/>
    <property type="match status" value="1"/>
</dbReference>
<dbReference type="InterPro" id="IPR003439">
    <property type="entry name" value="ABC_transporter-like_ATP-bd"/>
</dbReference>